<dbReference type="PANTHER" id="PTHR44757:SF2">
    <property type="entry name" value="BIOFILM ARCHITECTURE MAINTENANCE PROTEIN MBAA"/>
    <property type="match status" value="1"/>
</dbReference>
<comment type="caution">
    <text evidence="1">Lacks conserved residue(s) required for the propagation of feature annotation.</text>
</comment>
<evidence type="ECO:0008006" key="7">
    <source>
        <dbReference type="Google" id="ProtNLM"/>
    </source>
</evidence>
<gene>
    <name evidence="5" type="ORF">GCM10010844_29300</name>
</gene>
<evidence type="ECO:0000259" key="3">
    <source>
        <dbReference type="PROSITE" id="PS50112"/>
    </source>
</evidence>
<organism evidence="5 6">
    <name type="scientific">Deinococcus radiotolerans</name>
    <dbReference type="NCBI Taxonomy" id="1309407"/>
    <lineage>
        <taxon>Bacteria</taxon>
        <taxon>Thermotogati</taxon>
        <taxon>Deinococcota</taxon>
        <taxon>Deinococci</taxon>
        <taxon>Deinococcales</taxon>
        <taxon>Deinococcaceae</taxon>
        <taxon>Deinococcus</taxon>
    </lineage>
</organism>
<dbReference type="Gene3D" id="3.40.50.180">
    <property type="entry name" value="Methylesterase CheB, C-terminal domain"/>
    <property type="match status" value="1"/>
</dbReference>
<dbReference type="RefSeq" id="WP_189069732.1">
    <property type="nucleotide sequence ID" value="NZ_BMPE01000009.1"/>
</dbReference>
<dbReference type="InterPro" id="IPR000673">
    <property type="entry name" value="Sig_transdc_resp-reg_Me-estase"/>
</dbReference>
<evidence type="ECO:0000256" key="2">
    <source>
        <dbReference type="SAM" id="MobiDB-lite"/>
    </source>
</evidence>
<dbReference type="InterPro" id="IPR035965">
    <property type="entry name" value="PAS-like_dom_sf"/>
</dbReference>
<feature type="domain" description="CheB-type methylesterase" evidence="4">
    <location>
        <begin position="11"/>
        <end position="158"/>
    </location>
</feature>
<comment type="caution">
    <text evidence="5">The sequence shown here is derived from an EMBL/GenBank/DDBJ whole genome shotgun (WGS) entry which is preliminary data.</text>
</comment>
<feature type="domain" description="PAS" evidence="3">
    <location>
        <begin position="625"/>
        <end position="672"/>
    </location>
</feature>
<dbReference type="InterPro" id="IPR035909">
    <property type="entry name" value="CheB_C"/>
</dbReference>
<dbReference type="Gene3D" id="3.30.450.20">
    <property type="entry name" value="PAS domain"/>
    <property type="match status" value="3"/>
</dbReference>
<reference evidence="6" key="1">
    <citation type="journal article" date="2019" name="Int. J. Syst. Evol. Microbiol.">
        <title>The Global Catalogue of Microorganisms (GCM) 10K type strain sequencing project: providing services to taxonomists for standard genome sequencing and annotation.</title>
        <authorList>
            <consortium name="The Broad Institute Genomics Platform"/>
            <consortium name="The Broad Institute Genome Sequencing Center for Infectious Disease"/>
            <person name="Wu L."/>
            <person name="Ma J."/>
        </authorList>
    </citation>
    <scope>NUCLEOTIDE SEQUENCE [LARGE SCALE GENOMIC DNA]</scope>
    <source>
        <strain evidence="6">JCM 19173</strain>
    </source>
</reference>
<dbReference type="EMBL" id="BMPE01000009">
    <property type="protein sequence ID" value="GGL08684.1"/>
    <property type="molecule type" value="Genomic_DNA"/>
</dbReference>
<accession>A0ABQ2FM94</accession>
<dbReference type="InterPro" id="IPR013656">
    <property type="entry name" value="PAS_4"/>
</dbReference>
<dbReference type="SUPFAM" id="SSF55785">
    <property type="entry name" value="PYP-like sensor domain (PAS domain)"/>
    <property type="match status" value="3"/>
</dbReference>
<evidence type="ECO:0000256" key="1">
    <source>
        <dbReference type="PROSITE-ProRule" id="PRU00050"/>
    </source>
</evidence>
<evidence type="ECO:0000313" key="6">
    <source>
        <dbReference type="Proteomes" id="UP000604341"/>
    </source>
</evidence>
<protein>
    <recommendedName>
        <fullName evidence="7">PAS/PAC sensor protein</fullName>
    </recommendedName>
</protein>
<name>A0ABQ2FM94_9DEIO</name>
<dbReference type="Gene3D" id="3.30.450.40">
    <property type="match status" value="1"/>
</dbReference>
<evidence type="ECO:0000259" key="4">
    <source>
        <dbReference type="PROSITE" id="PS50122"/>
    </source>
</evidence>
<sequence length="746" mass="80435">MSASSAPAAAPFEVLILTVPAGELKAAARVLAELPTSRSAAVPIVMSGDASEAGATLYELRRPFPDPIRAVEHGLILEAGGVYVAPPDLLVDVQPGLRCAVSAPDARSPARRLGQLLASLALSVGPAALVVLLGEGADGVAGARALRGVGGTGLVQRQNGTPQTALAQTAMLVLSSRNLALVVAELLEGGGAAPDRPDVDPQLCEATYYALFSEMDQAYAVVEVLADAAGRWVDFLFLSVNRAFMRHTGMPYPVGRTATALLGTPNPRWAELYGQVAETGEPMRVEEGELTLGRTFDLNIFRLGGEGSRRVAVLFTDITGRRQAEEAVRSSERRYRLLFENMGEGFALAELIWDETGQPSDWRYLEVNDAWAQTDVPVSGAVGRTAREVNPLIEPGWIETYARVVQTGQPARYTAYAAGFGRWFETTAFRHSDNRFGVVFRDVTERKRREANQAFMVELSRELSQARTEEDLLRAVGGGLAAHLGLSCFHYVDVNEDLGEVTVRHFWHAQDVPTVLGTHSLAGFISPDQASRLRAGELTVSHDVTAITGDSPATAGLRAGAAAQKIGAYVAVPYSQDGRWRAYFAVADRQPRPWTELELELIRDVAHRLFPQVERVRAATALTESEGRLRALIGQLPGSAVFVVNRDLRYVLAQGEALSAAGYRPEDLVGRTVAQAMPTALVGEYEAHYRLALTGVGFEYEHEAHGRAFITRGVPLSNGGGGRLGRPGRVVRHHGPQAGREHPARL</sequence>
<dbReference type="Pfam" id="PF01339">
    <property type="entry name" value="CheB_methylest"/>
    <property type="match status" value="1"/>
</dbReference>
<dbReference type="InterPro" id="IPR000014">
    <property type="entry name" value="PAS"/>
</dbReference>
<dbReference type="Pfam" id="PF08448">
    <property type="entry name" value="PAS_4"/>
    <property type="match status" value="1"/>
</dbReference>
<dbReference type="SUPFAM" id="SSF52738">
    <property type="entry name" value="Methylesterase CheB, C-terminal domain"/>
    <property type="match status" value="1"/>
</dbReference>
<feature type="region of interest" description="Disordered" evidence="2">
    <location>
        <begin position="720"/>
        <end position="746"/>
    </location>
</feature>
<dbReference type="PROSITE" id="PS50122">
    <property type="entry name" value="CHEB"/>
    <property type="match status" value="1"/>
</dbReference>
<dbReference type="Proteomes" id="UP000604341">
    <property type="component" value="Unassembled WGS sequence"/>
</dbReference>
<dbReference type="PROSITE" id="PS50112">
    <property type="entry name" value="PAS"/>
    <property type="match status" value="1"/>
</dbReference>
<proteinExistence type="predicted"/>
<dbReference type="SUPFAM" id="SSF55781">
    <property type="entry name" value="GAF domain-like"/>
    <property type="match status" value="1"/>
</dbReference>
<dbReference type="PANTHER" id="PTHR44757">
    <property type="entry name" value="DIGUANYLATE CYCLASE DGCP"/>
    <property type="match status" value="1"/>
</dbReference>
<dbReference type="InterPro" id="IPR052155">
    <property type="entry name" value="Biofilm_reg_signaling"/>
</dbReference>
<dbReference type="InterPro" id="IPR029016">
    <property type="entry name" value="GAF-like_dom_sf"/>
</dbReference>
<keyword evidence="6" id="KW-1185">Reference proteome</keyword>
<evidence type="ECO:0000313" key="5">
    <source>
        <dbReference type="EMBL" id="GGL08684.1"/>
    </source>
</evidence>